<proteinExistence type="inferred from homology"/>
<evidence type="ECO:0000256" key="6">
    <source>
        <dbReference type="ARBA" id="ARBA00038046"/>
    </source>
</evidence>
<dbReference type="SUPFAM" id="SSF82866">
    <property type="entry name" value="Multidrug efflux transporter AcrB transmembrane domain"/>
    <property type="match status" value="1"/>
</dbReference>
<keyword evidence="2 7" id="KW-0812">Transmembrane</keyword>
<evidence type="ECO:0000313" key="9">
    <source>
        <dbReference type="EMBL" id="KAK2190066.1"/>
    </source>
</evidence>
<dbReference type="EMBL" id="JAODUO010000089">
    <property type="protein sequence ID" value="KAK2190066.1"/>
    <property type="molecule type" value="Genomic_DNA"/>
</dbReference>
<dbReference type="InterPro" id="IPR052081">
    <property type="entry name" value="Dispatched_Hh_regulator"/>
</dbReference>
<keyword evidence="4 7" id="KW-0472">Membrane</keyword>
<dbReference type="InterPro" id="IPR000731">
    <property type="entry name" value="SSD"/>
</dbReference>
<dbReference type="GO" id="GO:0022857">
    <property type="term" value="F:transmembrane transporter activity"/>
    <property type="evidence" value="ECO:0007669"/>
    <property type="project" value="TreeGrafter"/>
</dbReference>
<accession>A0AAD9P8B3</accession>
<dbReference type="PANTHER" id="PTHR45951">
    <property type="entry name" value="PROTEIN DISPATCHED-RELATED"/>
    <property type="match status" value="1"/>
</dbReference>
<evidence type="ECO:0000256" key="1">
    <source>
        <dbReference type="ARBA" id="ARBA00004141"/>
    </source>
</evidence>
<name>A0AAD9P8B3_RIDPI</name>
<feature type="transmembrane region" description="Helical" evidence="7">
    <location>
        <begin position="387"/>
        <end position="410"/>
    </location>
</feature>
<sequence length="570" mass="63689">MSIFVTSFTTAASFLTNVVSNIIAIQCFGIFAALAIAANLAMMVTIIPAIVVASEAYSACANGRCSASTFGAFYHMFYEVYSWLASRFKNVYLMAIPFVIRRAWRFCIAIGLAIGLAALVIVFYKPGLKPPSTKDFQLFDKDNLLEKWDTDFKNRFPAEIAYANKYQSIFVTILFGFKATDPGNRLNPDDKTKSLSRDADFNVDHDKTQNWLDKFSDEIQKAPFAGRHGKLLSLIFCNYDKYSVLVEIACIHLYRMKPPSANKTLWYTKINHFAARCCESSDMEILTSCVEWLGKHKRMPAITSNMMREARSGSSLYDKKSNASVVFGYRLDVRTTLSYSLSYEDMRTKYDVLSSFMKTQLISAPDGLRSGFFSGNRFFEFYDLQHSLVTGTMTSVGLSIAMSFLVLLIAVRNVLITIYAMLTIVLSFACTVASVILMGWKLNIIESITFMLAIGMSIDFPIHYSVVYQLSRETTSAGRTRQSIERVGSSLAAAAGTTFCAGAAVLNCSVDPYHKIGVFLVLVIVFSWVYSTFFFLSLCHAIGPVKGMCQLHNPITLIRPRKQRISIASS</sequence>
<keyword evidence="10" id="KW-1185">Reference proteome</keyword>
<reference evidence="9" key="1">
    <citation type="journal article" date="2023" name="Mol. Biol. Evol.">
        <title>Third-Generation Sequencing Reveals the Adaptive Role of the Epigenome in Three Deep-Sea Polychaetes.</title>
        <authorList>
            <person name="Perez M."/>
            <person name="Aroh O."/>
            <person name="Sun Y."/>
            <person name="Lan Y."/>
            <person name="Juniper S.K."/>
            <person name="Young C.R."/>
            <person name="Angers B."/>
            <person name="Qian P.Y."/>
        </authorList>
    </citation>
    <scope>NUCLEOTIDE SEQUENCE</scope>
    <source>
        <strain evidence="9">R07B-5</strain>
    </source>
</reference>
<feature type="transmembrane region" description="Helical" evidence="7">
    <location>
        <begin position="416"/>
        <end position="440"/>
    </location>
</feature>
<comment type="caution">
    <text evidence="9">The sequence shown here is derived from an EMBL/GenBank/DDBJ whole genome shotgun (WGS) entry which is preliminary data.</text>
</comment>
<evidence type="ECO:0000256" key="5">
    <source>
        <dbReference type="ARBA" id="ARBA00023180"/>
    </source>
</evidence>
<dbReference type="GO" id="GO:0016020">
    <property type="term" value="C:membrane"/>
    <property type="evidence" value="ECO:0007669"/>
    <property type="project" value="UniProtKB-SubCell"/>
</dbReference>
<keyword evidence="5" id="KW-0325">Glycoprotein</keyword>
<feature type="domain" description="SSD" evidence="8">
    <location>
        <begin position="1"/>
        <end position="53"/>
    </location>
</feature>
<dbReference type="Proteomes" id="UP001209878">
    <property type="component" value="Unassembled WGS sequence"/>
</dbReference>
<dbReference type="PROSITE" id="PS50156">
    <property type="entry name" value="SSD"/>
    <property type="match status" value="1"/>
</dbReference>
<evidence type="ECO:0000256" key="7">
    <source>
        <dbReference type="SAM" id="Phobius"/>
    </source>
</evidence>
<dbReference type="PANTHER" id="PTHR45951:SF3">
    <property type="entry name" value="PROTEIN DISPATCHED"/>
    <property type="match status" value="1"/>
</dbReference>
<feature type="transmembrane region" description="Helical" evidence="7">
    <location>
        <begin position="518"/>
        <end position="543"/>
    </location>
</feature>
<gene>
    <name evidence="9" type="ORF">NP493_90g02000</name>
</gene>
<dbReference type="Gene3D" id="1.20.1640.10">
    <property type="entry name" value="Multidrug efflux transporter AcrB transmembrane domain"/>
    <property type="match status" value="1"/>
</dbReference>
<evidence type="ECO:0000256" key="2">
    <source>
        <dbReference type="ARBA" id="ARBA00022692"/>
    </source>
</evidence>
<protein>
    <recommendedName>
        <fullName evidence="8">SSD domain-containing protein</fullName>
    </recommendedName>
</protein>
<dbReference type="AlphaFoldDB" id="A0AAD9P8B3"/>
<evidence type="ECO:0000256" key="4">
    <source>
        <dbReference type="ARBA" id="ARBA00023136"/>
    </source>
</evidence>
<evidence type="ECO:0000256" key="3">
    <source>
        <dbReference type="ARBA" id="ARBA00022989"/>
    </source>
</evidence>
<organism evidence="9 10">
    <name type="scientific">Ridgeia piscesae</name>
    <name type="common">Tubeworm</name>
    <dbReference type="NCBI Taxonomy" id="27915"/>
    <lineage>
        <taxon>Eukaryota</taxon>
        <taxon>Metazoa</taxon>
        <taxon>Spiralia</taxon>
        <taxon>Lophotrochozoa</taxon>
        <taxon>Annelida</taxon>
        <taxon>Polychaeta</taxon>
        <taxon>Sedentaria</taxon>
        <taxon>Canalipalpata</taxon>
        <taxon>Sabellida</taxon>
        <taxon>Siboglinidae</taxon>
        <taxon>Ridgeia</taxon>
    </lineage>
</organism>
<feature type="transmembrane region" description="Helical" evidence="7">
    <location>
        <begin position="30"/>
        <end position="53"/>
    </location>
</feature>
<comment type="subcellular location">
    <subcellularLocation>
        <location evidence="1">Membrane</location>
        <topology evidence="1">Multi-pass membrane protein</topology>
    </subcellularLocation>
</comment>
<feature type="transmembrane region" description="Helical" evidence="7">
    <location>
        <begin position="65"/>
        <end position="83"/>
    </location>
</feature>
<evidence type="ECO:0000259" key="8">
    <source>
        <dbReference type="PROSITE" id="PS50156"/>
    </source>
</evidence>
<comment type="similarity">
    <text evidence="6">Belongs to the dispatched family.</text>
</comment>
<feature type="transmembrane region" description="Helical" evidence="7">
    <location>
        <begin position="487"/>
        <end position="506"/>
    </location>
</feature>
<dbReference type="GO" id="GO:0007224">
    <property type="term" value="P:smoothened signaling pathway"/>
    <property type="evidence" value="ECO:0007669"/>
    <property type="project" value="TreeGrafter"/>
</dbReference>
<evidence type="ECO:0000313" key="10">
    <source>
        <dbReference type="Proteomes" id="UP001209878"/>
    </source>
</evidence>
<feature type="transmembrane region" description="Helical" evidence="7">
    <location>
        <begin position="447"/>
        <end position="467"/>
    </location>
</feature>
<keyword evidence="3 7" id="KW-1133">Transmembrane helix</keyword>
<feature type="transmembrane region" description="Helical" evidence="7">
    <location>
        <begin position="103"/>
        <end position="124"/>
    </location>
</feature>